<reference evidence="1 2" key="1">
    <citation type="submission" date="2023-07" db="EMBL/GenBank/DDBJ databases">
        <title>Sequencing the genomes of 1000 actinobacteria strains.</title>
        <authorList>
            <person name="Klenk H.-P."/>
        </authorList>
    </citation>
    <scope>NUCLEOTIDE SEQUENCE [LARGE SCALE GENOMIC DNA]</scope>
    <source>
        <strain evidence="1 2">DSM 44109</strain>
    </source>
</reference>
<accession>A0ABT9REC6</accession>
<evidence type="ECO:0000313" key="2">
    <source>
        <dbReference type="Proteomes" id="UP001230426"/>
    </source>
</evidence>
<proteinExistence type="predicted"/>
<dbReference type="EMBL" id="JAUSRB010000002">
    <property type="protein sequence ID" value="MDP9867611.1"/>
    <property type="molecule type" value="Genomic_DNA"/>
</dbReference>
<keyword evidence="2" id="KW-1185">Reference proteome</keyword>
<protein>
    <submittedName>
        <fullName evidence="1">Uncharacterized protein</fullName>
    </submittedName>
</protein>
<comment type="caution">
    <text evidence="1">The sequence shown here is derived from an EMBL/GenBank/DDBJ whole genome shotgun (WGS) entry which is preliminary data.</text>
</comment>
<organism evidence="1 2">
    <name type="scientific">Streptosporangium brasiliense</name>
    <dbReference type="NCBI Taxonomy" id="47480"/>
    <lineage>
        <taxon>Bacteria</taxon>
        <taxon>Bacillati</taxon>
        <taxon>Actinomycetota</taxon>
        <taxon>Actinomycetes</taxon>
        <taxon>Streptosporangiales</taxon>
        <taxon>Streptosporangiaceae</taxon>
        <taxon>Streptosporangium</taxon>
    </lineage>
</organism>
<dbReference type="Proteomes" id="UP001230426">
    <property type="component" value="Unassembled WGS sequence"/>
</dbReference>
<evidence type="ECO:0000313" key="1">
    <source>
        <dbReference type="EMBL" id="MDP9867611.1"/>
    </source>
</evidence>
<name>A0ABT9REC6_9ACTN</name>
<gene>
    <name evidence="1" type="ORF">J2S55_006877</name>
</gene>
<sequence>MRVRAPLLNAADFCPAAIRSGGTRGIISPEGWVGNDDVGSIEDFTPKDAMQRDHALARPFPPWPQRWPLS</sequence>